<feature type="signal peptide" evidence="2">
    <location>
        <begin position="1"/>
        <end position="22"/>
    </location>
</feature>
<comment type="caution">
    <text evidence="3">The sequence shown here is derived from an EMBL/GenBank/DDBJ whole genome shotgun (WGS) entry which is preliminary data.</text>
</comment>
<keyword evidence="1" id="KW-0812">Transmembrane</keyword>
<name>A0ABV6Z1Q9_UNCC1</name>
<organism evidence="3 4">
    <name type="scientific">candidate division CSSED10-310 bacterium</name>
    <dbReference type="NCBI Taxonomy" id="2855610"/>
    <lineage>
        <taxon>Bacteria</taxon>
        <taxon>Bacteria division CSSED10-310</taxon>
    </lineage>
</organism>
<protein>
    <submittedName>
        <fullName evidence="3">Uncharacterized protein</fullName>
    </submittedName>
</protein>
<reference evidence="3 4" key="1">
    <citation type="submission" date="2024-09" db="EMBL/GenBank/DDBJ databases">
        <title>Laminarin stimulates single cell rates of sulfate reduction while oxygen inhibits transcriptomic activity in coastal marine sediment.</title>
        <authorList>
            <person name="Lindsay M."/>
            <person name="Orcutt B."/>
            <person name="Emerson D."/>
            <person name="Stepanauskas R."/>
            <person name="D'Angelo T."/>
        </authorList>
    </citation>
    <scope>NUCLEOTIDE SEQUENCE [LARGE SCALE GENOMIC DNA]</scope>
    <source>
        <strain evidence="3">SAG AM-311-K15</strain>
    </source>
</reference>
<feature type="transmembrane region" description="Helical" evidence="1">
    <location>
        <begin position="436"/>
        <end position="454"/>
    </location>
</feature>
<accession>A0ABV6Z1Q9</accession>
<feature type="chain" id="PRO_5047263353" evidence="2">
    <location>
        <begin position="23"/>
        <end position="468"/>
    </location>
</feature>
<evidence type="ECO:0000256" key="1">
    <source>
        <dbReference type="SAM" id="Phobius"/>
    </source>
</evidence>
<evidence type="ECO:0000313" key="4">
    <source>
        <dbReference type="Proteomes" id="UP001594351"/>
    </source>
</evidence>
<keyword evidence="1" id="KW-1133">Transmembrane helix</keyword>
<evidence type="ECO:0000313" key="3">
    <source>
        <dbReference type="EMBL" id="MFC1852363.1"/>
    </source>
</evidence>
<dbReference type="EMBL" id="JBHPBY010000303">
    <property type="protein sequence ID" value="MFC1852363.1"/>
    <property type="molecule type" value="Genomic_DNA"/>
</dbReference>
<sequence>MNFKFIILVSLIVVVLSTPARADFQVNSYTTEWQENASVFINNTGDFVVVWQSRGSYGTDYDPSSPVFTDDSIQGQRYASDGSFLGSQFQINTYTTGHQTDPETSCDNAGNFVVVWQTWGSNYGDVNGLAVQGQRFASNGDFLDSQFQINTYTTGNQWNPAINVNATGDFVVVWQSVGSDQSDTNLASIQAQRYSSTGGIVGSQFQVNTYTTGNQYAPEVCVKSDGDFVVVWQSYGSNYGDTSYWSVQGQRFSSSGAFLGSQFQLNSYTTLYQEEPSVGVDVNGTYTMVWHSLGSDTQTTESVQARRMSSTGSFLGSQFQVSAYSHWGYHASISVENDGDFVVVWQSFGSDFGDTDHCIQGQRFSSTGSFLGTQFLVNTYGYDTQESPDVNVNDNGDFVVAWESYTSPYSDTSYSCVMGRQFESVTPPTTPTLSQTFAVILFTLLGLAGGYFLLNKKGRMWCNLRDHD</sequence>
<gene>
    <name evidence="3" type="ORF">ACFL27_19370</name>
</gene>
<keyword evidence="1" id="KW-0472">Membrane</keyword>
<proteinExistence type="predicted"/>
<evidence type="ECO:0000256" key="2">
    <source>
        <dbReference type="SAM" id="SignalP"/>
    </source>
</evidence>
<dbReference type="Proteomes" id="UP001594351">
    <property type="component" value="Unassembled WGS sequence"/>
</dbReference>
<keyword evidence="4" id="KW-1185">Reference proteome</keyword>
<keyword evidence="2" id="KW-0732">Signal</keyword>